<feature type="transmembrane region" description="Helical" evidence="1">
    <location>
        <begin position="23"/>
        <end position="43"/>
    </location>
</feature>
<dbReference type="EMBL" id="VSSQ01002894">
    <property type="protein sequence ID" value="MPM17962.1"/>
    <property type="molecule type" value="Genomic_DNA"/>
</dbReference>
<evidence type="ECO:0000313" key="2">
    <source>
        <dbReference type="EMBL" id="MPM17962.1"/>
    </source>
</evidence>
<keyword evidence="1" id="KW-1133">Transmembrane helix</keyword>
<evidence type="ECO:0000256" key="1">
    <source>
        <dbReference type="SAM" id="Phobius"/>
    </source>
</evidence>
<keyword evidence="1" id="KW-0472">Membrane</keyword>
<comment type="caution">
    <text evidence="2">The sequence shown here is derived from an EMBL/GenBank/DDBJ whole genome shotgun (WGS) entry which is preliminary data.</text>
</comment>
<organism evidence="2">
    <name type="scientific">bioreactor metagenome</name>
    <dbReference type="NCBI Taxonomy" id="1076179"/>
    <lineage>
        <taxon>unclassified sequences</taxon>
        <taxon>metagenomes</taxon>
        <taxon>ecological metagenomes</taxon>
    </lineage>
</organism>
<keyword evidence="1" id="KW-0812">Transmembrane</keyword>
<protein>
    <submittedName>
        <fullName evidence="2">Uncharacterized protein</fullName>
    </submittedName>
</protein>
<reference evidence="2" key="1">
    <citation type="submission" date="2019-08" db="EMBL/GenBank/DDBJ databases">
        <authorList>
            <person name="Kucharzyk K."/>
            <person name="Murdoch R.W."/>
            <person name="Higgins S."/>
            <person name="Loffler F."/>
        </authorList>
    </citation>
    <scope>NUCLEOTIDE SEQUENCE</scope>
</reference>
<proteinExistence type="predicted"/>
<accession>A0A644XP36</accession>
<gene>
    <name evidence="2" type="ORF">SDC9_64362</name>
</gene>
<sequence length="90" mass="9990">MTSTIATIIQITSFGLILFTFRAGLGGCCMVSIITPVGAVALYQCTHTEWYRQARNLGNNVRFAIEINAFEGYDVPYEKETCNQCTPLCK</sequence>
<dbReference type="AlphaFoldDB" id="A0A644XP36"/>
<name>A0A644XP36_9ZZZZ</name>